<dbReference type="EMBL" id="CP000542">
    <property type="protein sequence ID" value="ABM56848.1"/>
    <property type="molecule type" value="Genomic_DNA"/>
</dbReference>
<organism evidence="7 8">
    <name type="scientific">Verminephrobacter eiseniae (strain EF01-2)</name>
    <dbReference type="NCBI Taxonomy" id="391735"/>
    <lineage>
        <taxon>Bacteria</taxon>
        <taxon>Pseudomonadati</taxon>
        <taxon>Pseudomonadota</taxon>
        <taxon>Betaproteobacteria</taxon>
        <taxon>Burkholderiales</taxon>
        <taxon>Comamonadaceae</taxon>
        <taxon>Verminephrobacter</taxon>
    </lineage>
</organism>
<dbReference type="PANTHER" id="PTHR38098:SF1">
    <property type="entry name" value="LPS-ASSEMBLY LIPOPROTEIN LPTE"/>
    <property type="match status" value="1"/>
</dbReference>
<dbReference type="InterPro" id="IPR007485">
    <property type="entry name" value="LPS_assembly_LptE"/>
</dbReference>
<keyword evidence="5 7" id="KW-0449">Lipoprotein</keyword>
<dbReference type="RefSeq" id="WP_011808859.1">
    <property type="nucleotide sequence ID" value="NC_008786.1"/>
</dbReference>
<evidence type="ECO:0000256" key="5">
    <source>
        <dbReference type="ARBA" id="ARBA00023288"/>
    </source>
</evidence>
<keyword evidence="1" id="KW-0732">Signal</keyword>
<keyword evidence="8" id="KW-1185">Reference proteome</keyword>
<evidence type="ECO:0000256" key="1">
    <source>
        <dbReference type="ARBA" id="ARBA00022729"/>
    </source>
</evidence>
<name>A1WGU1_VEREI</name>
<dbReference type="Proteomes" id="UP000000374">
    <property type="component" value="Chromosome"/>
</dbReference>
<sequence length="167" mass="18567">MRNRRALLALAPVALLPACGFHLRGLPEFGFASLYIEAPSGSLLAQQLQRALEGAGTKLLVLREPAALASAQAILDLLQEQQERVVVGLSAAGQVREMQLRLRVRFRLRNPQGVALIPETELLLQRDISYNETIALAKETEEALLYRDMRTDLVQQLMRRLAAAKRS</sequence>
<keyword evidence="2 6" id="KW-0472">Membrane</keyword>
<comment type="function">
    <text evidence="6">Together with LptD, is involved in the assembly of lipopolysaccharide (LPS) at the surface of the outer membrane. Required for the proper assembly of LptD. Binds LPS and may serve as the LPS recognition site at the outer membrane.</text>
</comment>
<accession>A1WGU1</accession>
<dbReference type="GO" id="GO:0009279">
    <property type="term" value="C:cell outer membrane"/>
    <property type="evidence" value="ECO:0007669"/>
    <property type="project" value="UniProtKB-UniRule"/>
</dbReference>
<dbReference type="GO" id="GO:1990351">
    <property type="term" value="C:transporter complex"/>
    <property type="evidence" value="ECO:0007669"/>
    <property type="project" value="TreeGrafter"/>
</dbReference>
<evidence type="ECO:0000256" key="3">
    <source>
        <dbReference type="ARBA" id="ARBA00023139"/>
    </source>
</evidence>
<protein>
    <recommendedName>
        <fullName evidence="6">LPS-assembly lipoprotein LptE</fullName>
    </recommendedName>
</protein>
<evidence type="ECO:0000256" key="6">
    <source>
        <dbReference type="HAMAP-Rule" id="MF_01186"/>
    </source>
</evidence>
<evidence type="ECO:0000256" key="4">
    <source>
        <dbReference type="ARBA" id="ARBA00023237"/>
    </source>
</evidence>
<keyword evidence="4 6" id="KW-0998">Cell outer membrane</keyword>
<comment type="subunit">
    <text evidence="6">Component of the lipopolysaccharide transport and assembly complex. Interacts with LptD.</text>
</comment>
<dbReference type="AlphaFoldDB" id="A1WGU1"/>
<keyword evidence="3" id="KW-0564">Palmitate</keyword>
<gene>
    <name evidence="6" type="primary">lptE</name>
    <name evidence="7" type="ordered locus">Veis_1072</name>
</gene>
<comment type="similarity">
    <text evidence="6">Belongs to the LptE lipoprotein family.</text>
</comment>
<proteinExistence type="inferred from homology"/>
<dbReference type="GO" id="GO:0001530">
    <property type="term" value="F:lipopolysaccharide binding"/>
    <property type="evidence" value="ECO:0007669"/>
    <property type="project" value="TreeGrafter"/>
</dbReference>
<dbReference type="KEGG" id="vei:Veis_1072"/>
<evidence type="ECO:0000256" key="2">
    <source>
        <dbReference type="ARBA" id="ARBA00023136"/>
    </source>
</evidence>
<dbReference type="Gene3D" id="3.30.160.150">
    <property type="entry name" value="Lipoprotein like domain"/>
    <property type="match status" value="1"/>
</dbReference>
<dbReference type="eggNOG" id="COG2980">
    <property type="taxonomic scope" value="Bacteria"/>
</dbReference>
<dbReference type="GeneID" id="76459746"/>
<dbReference type="GO" id="GO:0043165">
    <property type="term" value="P:Gram-negative-bacterium-type cell outer membrane assembly"/>
    <property type="evidence" value="ECO:0007669"/>
    <property type="project" value="UniProtKB-UniRule"/>
</dbReference>
<dbReference type="PANTHER" id="PTHR38098">
    <property type="entry name" value="LPS-ASSEMBLY LIPOPROTEIN LPTE"/>
    <property type="match status" value="1"/>
</dbReference>
<dbReference type="STRING" id="391735.Veis_1072"/>
<dbReference type="GO" id="GO:0015920">
    <property type="term" value="P:lipopolysaccharide transport"/>
    <property type="evidence" value="ECO:0007669"/>
    <property type="project" value="TreeGrafter"/>
</dbReference>
<dbReference type="HOGENOM" id="CLU_103309_0_0_4"/>
<dbReference type="HAMAP" id="MF_01186">
    <property type="entry name" value="LPS_assembly_LptE"/>
    <property type="match status" value="1"/>
</dbReference>
<dbReference type="Pfam" id="PF04390">
    <property type="entry name" value="LptE"/>
    <property type="match status" value="1"/>
</dbReference>
<dbReference type="OrthoDB" id="5298094at2"/>
<reference evidence="8" key="1">
    <citation type="submission" date="2006-12" db="EMBL/GenBank/DDBJ databases">
        <title>Complete sequence of chromosome 1 of Verminephrobacter eiseniae EF01-2.</title>
        <authorList>
            <person name="Copeland A."/>
            <person name="Lucas S."/>
            <person name="Lapidus A."/>
            <person name="Barry K."/>
            <person name="Detter J.C."/>
            <person name="Glavina del Rio T."/>
            <person name="Dalin E."/>
            <person name="Tice H."/>
            <person name="Pitluck S."/>
            <person name="Chertkov O."/>
            <person name="Brettin T."/>
            <person name="Bruce D."/>
            <person name="Han C."/>
            <person name="Tapia R."/>
            <person name="Gilna P."/>
            <person name="Schmutz J."/>
            <person name="Larimer F."/>
            <person name="Land M."/>
            <person name="Hauser L."/>
            <person name="Kyrpides N."/>
            <person name="Kim E."/>
            <person name="Stahl D."/>
            <person name="Richardson P."/>
        </authorList>
    </citation>
    <scope>NUCLEOTIDE SEQUENCE [LARGE SCALE GENOMIC DNA]</scope>
    <source>
        <strain evidence="8">EF01-2</strain>
    </source>
</reference>
<evidence type="ECO:0000313" key="7">
    <source>
        <dbReference type="EMBL" id="ABM56848.1"/>
    </source>
</evidence>
<evidence type="ECO:0000313" key="8">
    <source>
        <dbReference type="Proteomes" id="UP000000374"/>
    </source>
</evidence>